<keyword evidence="1" id="KW-1005">Bacterial flagellum biogenesis</keyword>
<dbReference type="Pfam" id="PF13144">
    <property type="entry name" value="ChapFlgA"/>
    <property type="match status" value="1"/>
</dbReference>
<organism evidence="3 4">
    <name type="scientific">Sphingomonas chungangi</name>
    <dbReference type="NCBI Taxonomy" id="2683589"/>
    <lineage>
        <taxon>Bacteria</taxon>
        <taxon>Pseudomonadati</taxon>
        <taxon>Pseudomonadota</taxon>
        <taxon>Alphaproteobacteria</taxon>
        <taxon>Sphingomonadales</taxon>
        <taxon>Sphingomonadaceae</taxon>
        <taxon>Sphingomonas</taxon>
    </lineage>
</organism>
<dbReference type="PANTHER" id="PTHR36307:SF1">
    <property type="entry name" value="FLAGELLA BASAL BODY P-RING FORMATION PROTEIN FLGA"/>
    <property type="match status" value="1"/>
</dbReference>
<accession>A0A838L2R4</accession>
<dbReference type="PANTHER" id="PTHR36307">
    <property type="entry name" value="FLAGELLA BASAL BODY P-RING FORMATION PROTEIN FLGA"/>
    <property type="match status" value="1"/>
</dbReference>
<keyword evidence="3" id="KW-0966">Cell projection</keyword>
<sequence length="186" mass="19153">MTRTGFALILLMAGTPAMAATDAAGFEDLGKLEGRVIGALDADVGQPGGPVTHLDRRLKLQPCPQTVTIDPPALGAVALRCESLGWRIRVPLVKSPNAQAVANATAVGNTSPAAIYQPVQPQTPALIKRGDPVQLIAGDGGFTVSTAAVAQEDGRLGGRIRVKPADKGQIVIGMVEDSGRVRASAF</sequence>
<comment type="caution">
    <text evidence="3">The sequence shown here is derived from an EMBL/GenBank/DDBJ whole genome shotgun (WGS) entry which is preliminary data.</text>
</comment>
<dbReference type="InterPro" id="IPR039246">
    <property type="entry name" value="Flagellar_FlgA"/>
</dbReference>
<evidence type="ECO:0000259" key="2">
    <source>
        <dbReference type="Pfam" id="PF13144"/>
    </source>
</evidence>
<comment type="subcellular location">
    <subcellularLocation>
        <location evidence="1">Periplasm</location>
    </subcellularLocation>
</comment>
<comment type="function">
    <text evidence="1">Involved in the assembly process of the P-ring formation. It may associate with FlgF on the rod constituting a structure essential for the P-ring assembly or may act as a modulator protein for the P-ring assembly.</text>
</comment>
<reference evidence="3 4" key="1">
    <citation type="submission" date="2020-07" db="EMBL/GenBank/DDBJ databases">
        <authorList>
            <person name="Sun Q."/>
        </authorList>
    </citation>
    <scope>NUCLEOTIDE SEQUENCE [LARGE SCALE GENOMIC DNA]</scope>
    <source>
        <strain evidence="3 4">CGMCC 1.13654</strain>
    </source>
</reference>
<dbReference type="InterPro" id="IPR017585">
    <property type="entry name" value="SAF_FlgA"/>
</dbReference>
<evidence type="ECO:0000313" key="4">
    <source>
        <dbReference type="Proteomes" id="UP000570166"/>
    </source>
</evidence>
<feature type="domain" description="Flagella basal body P-ring formation protein FlgA SAF" evidence="2">
    <location>
        <begin position="122"/>
        <end position="182"/>
    </location>
</feature>
<name>A0A838L2R4_9SPHN</name>
<dbReference type="NCBIfam" id="TIGR03170">
    <property type="entry name" value="flgA_cterm"/>
    <property type="match status" value="1"/>
</dbReference>
<keyword evidence="3" id="KW-0282">Flagellum</keyword>
<dbReference type="Proteomes" id="UP000570166">
    <property type="component" value="Unassembled WGS sequence"/>
</dbReference>
<evidence type="ECO:0000313" key="3">
    <source>
        <dbReference type="EMBL" id="MBA2932935.1"/>
    </source>
</evidence>
<dbReference type="AlphaFoldDB" id="A0A838L2R4"/>
<keyword evidence="4" id="KW-1185">Reference proteome</keyword>
<keyword evidence="1" id="KW-0574">Periplasm</keyword>
<dbReference type="GO" id="GO:0044780">
    <property type="term" value="P:bacterial-type flagellum assembly"/>
    <property type="evidence" value="ECO:0007669"/>
    <property type="project" value="InterPro"/>
</dbReference>
<gene>
    <name evidence="3" type="primary">flgA</name>
    <name evidence="3" type="ORF">HZF05_02380</name>
</gene>
<dbReference type="RefSeq" id="WP_160365008.1">
    <property type="nucleotide sequence ID" value="NZ_JACEIB010000001.1"/>
</dbReference>
<keyword evidence="3" id="KW-0969">Cilium</keyword>
<keyword evidence="1" id="KW-0732">Signal</keyword>
<dbReference type="EMBL" id="JACEIB010000001">
    <property type="protein sequence ID" value="MBA2932935.1"/>
    <property type="molecule type" value="Genomic_DNA"/>
</dbReference>
<proteinExistence type="inferred from homology"/>
<protein>
    <recommendedName>
        <fullName evidence="1">Flagella basal body P-ring formation protein FlgA</fullName>
    </recommendedName>
</protein>
<comment type="similarity">
    <text evidence="1">Belongs to the FlgA family.</text>
</comment>
<feature type="chain" id="PRO_5033097267" description="Flagella basal body P-ring formation protein FlgA" evidence="1">
    <location>
        <begin position="20"/>
        <end position="186"/>
    </location>
</feature>
<evidence type="ECO:0000256" key="1">
    <source>
        <dbReference type="RuleBase" id="RU362063"/>
    </source>
</evidence>
<dbReference type="Gene3D" id="2.30.30.760">
    <property type="match status" value="1"/>
</dbReference>
<dbReference type="GO" id="GO:0042597">
    <property type="term" value="C:periplasmic space"/>
    <property type="evidence" value="ECO:0007669"/>
    <property type="project" value="UniProtKB-SubCell"/>
</dbReference>
<feature type="signal peptide" evidence="1">
    <location>
        <begin position="1"/>
        <end position="19"/>
    </location>
</feature>